<organism evidence="1">
    <name type="scientific">marine sediment metagenome</name>
    <dbReference type="NCBI Taxonomy" id="412755"/>
    <lineage>
        <taxon>unclassified sequences</taxon>
        <taxon>metagenomes</taxon>
        <taxon>ecological metagenomes</taxon>
    </lineage>
</organism>
<dbReference type="AlphaFoldDB" id="X1J5P6"/>
<reference evidence="1" key="1">
    <citation type="journal article" date="2014" name="Front. Microbiol.">
        <title>High frequency of phylogenetically diverse reductive dehalogenase-homologous genes in deep subseafloor sedimentary metagenomes.</title>
        <authorList>
            <person name="Kawai M."/>
            <person name="Futagami T."/>
            <person name="Toyoda A."/>
            <person name="Takaki Y."/>
            <person name="Nishi S."/>
            <person name="Hori S."/>
            <person name="Arai W."/>
            <person name="Tsubouchi T."/>
            <person name="Morono Y."/>
            <person name="Uchiyama I."/>
            <person name="Ito T."/>
            <person name="Fujiyama A."/>
            <person name="Inagaki F."/>
            <person name="Takami H."/>
        </authorList>
    </citation>
    <scope>NUCLEOTIDE SEQUENCE</scope>
    <source>
        <strain evidence="1">Expedition CK06-06</strain>
    </source>
</reference>
<dbReference type="EMBL" id="BARU01033233">
    <property type="protein sequence ID" value="GAH65068.1"/>
    <property type="molecule type" value="Genomic_DNA"/>
</dbReference>
<proteinExistence type="predicted"/>
<accession>X1J5P6</accession>
<name>X1J5P6_9ZZZZ</name>
<evidence type="ECO:0000313" key="1">
    <source>
        <dbReference type="EMBL" id="GAH65068.1"/>
    </source>
</evidence>
<protein>
    <submittedName>
        <fullName evidence="1">Uncharacterized protein</fullName>
    </submittedName>
</protein>
<comment type="caution">
    <text evidence="1">The sequence shown here is derived from an EMBL/GenBank/DDBJ whole genome shotgun (WGS) entry which is preliminary data.</text>
</comment>
<feature type="non-terminal residue" evidence="1">
    <location>
        <position position="103"/>
    </location>
</feature>
<sequence length="103" mass="12286">MEKDNINLLRTRLDYQQVERRMQSEYVAEYYSHLRTFINLRLGQPKSALYEDIPADIDPRVFLVKNPRADAVIIAPTTIYLLEFCLEMSWNKWAPHLEEVRSK</sequence>
<gene>
    <name evidence="1" type="ORF">S03H2_52321</name>
</gene>